<accession>A0ACB9BU44</accession>
<evidence type="ECO:0000313" key="2">
    <source>
        <dbReference type="Proteomes" id="UP001056120"/>
    </source>
</evidence>
<reference evidence="1 2" key="2">
    <citation type="journal article" date="2022" name="Mol. Ecol. Resour.">
        <title>The genomes of chicory, endive, great burdock and yacon provide insights into Asteraceae paleo-polyploidization history and plant inulin production.</title>
        <authorList>
            <person name="Fan W."/>
            <person name="Wang S."/>
            <person name="Wang H."/>
            <person name="Wang A."/>
            <person name="Jiang F."/>
            <person name="Liu H."/>
            <person name="Zhao H."/>
            <person name="Xu D."/>
            <person name="Zhang Y."/>
        </authorList>
    </citation>
    <scope>NUCLEOTIDE SEQUENCE [LARGE SCALE GENOMIC DNA]</scope>
    <source>
        <strain evidence="2">cv. Yunnan</strain>
        <tissue evidence="1">Leaves</tissue>
    </source>
</reference>
<reference evidence="2" key="1">
    <citation type="journal article" date="2022" name="Mol. Ecol. Resour.">
        <title>The genomes of chicory, endive, great burdock and yacon provide insights into Asteraceae palaeo-polyploidization history and plant inulin production.</title>
        <authorList>
            <person name="Fan W."/>
            <person name="Wang S."/>
            <person name="Wang H."/>
            <person name="Wang A."/>
            <person name="Jiang F."/>
            <person name="Liu H."/>
            <person name="Zhao H."/>
            <person name="Xu D."/>
            <person name="Zhang Y."/>
        </authorList>
    </citation>
    <scope>NUCLEOTIDE SEQUENCE [LARGE SCALE GENOMIC DNA]</scope>
    <source>
        <strain evidence="2">cv. Yunnan</strain>
    </source>
</reference>
<organism evidence="1 2">
    <name type="scientific">Smallanthus sonchifolius</name>
    <dbReference type="NCBI Taxonomy" id="185202"/>
    <lineage>
        <taxon>Eukaryota</taxon>
        <taxon>Viridiplantae</taxon>
        <taxon>Streptophyta</taxon>
        <taxon>Embryophyta</taxon>
        <taxon>Tracheophyta</taxon>
        <taxon>Spermatophyta</taxon>
        <taxon>Magnoliopsida</taxon>
        <taxon>eudicotyledons</taxon>
        <taxon>Gunneridae</taxon>
        <taxon>Pentapetalae</taxon>
        <taxon>asterids</taxon>
        <taxon>campanulids</taxon>
        <taxon>Asterales</taxon>
        <taxon>Asteraceae</taxon>
        <taxon>Asteroideae</taxon>
        <taxon>Heliantheae alliance</taxon>
        <taxon>Millerieae</taxon>
        <taxon>Smallanthus</taxon>
    </lineage>
</organism>
<gene>
    <name evidence="1" type="ORF">L1987_65309</name>
</gene>
<name>A0ACB9BU44_9ASTR</name>
<evidence type="ECO:0000313" key="1">
    <source>
        <dbReference type="EMBL" id="KAI3725519.1"/>
    </source>
</evidence>
<proteinExistence type="predicted"/>
<protein>
    <submittedName>
        <fullName evidence="1">Uncharacterized protein</fullName>
    </submittedName>
</protein>
<sequence length="262" mass="29304">MASSTEIAHDFPPFIRVYTDGRVERFIAIPHLPPSPDPLTGIQSKDIIISPHLQIKSRIFLPKLNPPHKLPLIIYVHGGAFCTASPLNIATQRFLTPLVSQTPAVTVAIGYRLAPEHPLPTAYHDCWEAFQWIASHASGRSGEGTDPWINDYVDTGREVPDELTRYLYPGSSGSDNDPKLNPGADPHLEKLSISRVLVVVAGKDYLKPRGVAYYETLRESKWDGSIELVENEDEDHVFYLLNPSRETAKALFQLLISFRNQI</sequence>
<dbReference type="EMBL" id="CM042039">
    <property type="protein sequence ID" value="KAI3725519.1"/>
    <property type="molecule type" value="Genomic_DNA"/>
</dbReference>
<comment type="caution">
    <text evidence="1">The sequence shown here is derived from an EMBL/GenBank/DDBJ whole genome shotgun (WGS) entry which is preliminary data.</text>
</comment>
<dbReference type="Proteomes" id="UP001056120">
    <property type="component" value="Linkage Group LG22"/>
</dbReference>
<keyword evidence="2" id="KW-1185">Reference proteome</keyword>